<dbReference type="Pfam" id="PF00112">
    <property type="entry name" value="Peptidase_C1"/>
    <property type="match status" value="1"/>
</dbReference>
<dbReference type="EMBL" id="CAXDID020000093">
    <property type="protein sequence ID" value="CAL6023349.1"/>
    <property type="molecule type" value="Genomic_DNA"/>
</dbReference>
<dbReference type="Gene3D" id="3.90.70.10">
    <property type="entry name" value="Cysteine proteinases"/>
    <property type="match status" value="1"/>
</dbReference>
<evidence type="ECO:0000313" key="5">
    <source>
        <dbReference type="Proteomes" id="UP001642409"/>
    </source>
</evidence>
<dbReference type="EMBL" id="CATOUU010000302">
    <property type="protein sequence ID" value="CAI9924077.1"/>
    <property type="molecule type" value="Genomic_DNA"/>
</dbReference>
<gene>
    <name evidence="3" type="ORF">HINF_LOCUS11722</name>
    <name evidence="4" type="ORF">HINF_LOCUS29090</name>
</gene>
<dbReference type="Proteomes" id="UP001642409">
    <property type="component" value="Unassembled WGS sequence"/>
</dbReference>
<proteinExistence type="inferred from homology"/>
<comment type="caution">
    <text evidence="3">The sequence shown here is derived from an EMBL/GenBank/DDBJ whole genome shotgun (WGS) entry which is preliminary data.</text>
</comment>
<feature type="domain" description="Peptidase C1A papain C-terminal" evidence="2">
    <location>
        <begin position="71"/>
        <end position="292"/>
    </location>
</feature>
<dbReference type="GO" id="GO:0008234">
    <property type="term" value="F:cysteine-type peptidase activity"/>
    <property type="evidence" value="ECO:0007669"/>
    <property type="project" value="InterPro"/>
</dbReference>
<dbReference type="AlphaFoldDB" id="A0AA86NQX1"/>
<keyword evidence="5" id="KW-1185">Reference proteome</keyword>
<dbReference type="InterPro" id="IPR000668">
    <property type="entry name" value="Peptidase_C1A_C"/>
</dbReference>
<dbReference type="SMART" id="SM00645">
    <property type="entry name" value="Pept_C1"/>
    <property type="match status" value="1"/>
</dbReference>
<evidence type="ECO:0000313" key="4">
    <source>
        <dbReference type="EMBL" id="CAL6023349.1"/>
    </source>
</evidence>
<reference evidence="3" key="1">
    <citation type="submission" date="2023-06" db="EMBL/GenBank/DDBJ databases">
        <authorList>
            <person name="Kurt Z."/>
        </authorList>
    </citation>
    <scope>NUCLEOTIDE SEQUENCE</scope>
</reference>
<reference evidence="4 5" key="2">
    <citation type="submission" date="2024-07" db="EMBL/GenBank/DDBJ databases">
        <authorList>
            <person name="Akdeniz Z."/>
        </authorList>
    </citation>
    <scope>NUCLEOTIDE SEQUENCE [LARGE SCALE GENOMIC DNA]</scope>
</reference>
<dbReference type="InterPro" id="IPR013128">
    <property type="entry name" value="Peptidase_C1A"/>
</dbReference>
<accession>A0AA86NQX1</accession>
<organism evidence="3">
    <name type="scientific">Hexamita inflata</name>
    <dbReference type="NCBI Taxonomy" id="28002"/>
    <lineage>
        <taxon>Eukaryota</taxon>
        <taxon>Metamonada</taxon>
        <taxon>Diplomonadida</taxon>
        <taxon>Hexamitidae</taxon>
        <taxon>Hexamitinae</taxon>
        <taxon>Hexamita</taxon>
    </lineage>
</organism>
<evidence type="ECO:0000313" key="3">
    <source>
        <dbReference type="EMBL" id="CAI9924077.1"/>
    </source>
</evidence>
<dbReference type="SUPFAM" id="SSF54001">
    <property type="entry name" value="Cysteine proteinases"/>
    <property type="match status" value="1"/>
</dbReference>
<comment type="similarity">
    <text evidence="1">Belongs to the peptidase C1 family.</text>
</comment>
<sequence>MFAILCLQHNTLNSHLEILKNIPGLTWTPGISKYLQDKNQTELDYLFTQKVFNPQKLNLPTYKTQTPFTEFDPIDWSELKPECVNVFRDMGYCQISETFALISLMSDQRCIEKRDPVRISYSEQYVINCNIYQNGCERSTAYMVPSFLSSSGTTFENCTSYKSGSTGKKMQCVRICDDNVTQFQVTKIINSTQIRRKNNVDPMKQSLLYAPISAQFTLYEDFMFYTGGIYQHSFGKLLGYHTCEIVGHGQDDGVAYWKVKFYFGLNFGENGYIKFIMGQNECGIEDYPLVIRV</sequence>
<name>A0AA86NQX1_9EUKA</name>
<dbReference type="PANTHER" id="PTHR12411">
    <property type="entry name" value="CYSTEINE PROTEASE FAMILY C1-RELATED"/>
    <property type="match status" value="1"/>
</dbReference>
<dbReference type="InterPro" id="IPR038765">
    <property type="entry name" value="Papain-like_cys_pep_sf"/>
</dbReference>
<evidence type="ECO:0000259" key="2">
    <source>
        <dbReference type="SMART" id="SM00645"/>
    </source>
</evidence>
<dbReference type="GO" id="GO:0006508">
    <property type="term" value="P:proteolysis"/>
    <property type="evidence" value="ECO:0007669"/>
    <property type="project" value="InterPro"/>
</dbReference>
<protein>
    <submittedName>
        <fullName evidence="3">Cathepsin B</fullName>
    </submittedName>
    <submittedName>
        <fullName evidence="4">Cathepsin_B</fullName>
    </submittedName>
</protein>
<evidence type="ECO:0000256" key="1">
    <source>
        <dbReference type="ARBA" id="ARBA00008455"/>
    </source>
</evidence>